<feature type="region of interest" description="Disordered" evidence="1">
    <location>
        <begin position="47"/>
        <end position="111"/>
    </location>
</feature>
<dbReference type="AlphaFoldDB" id="A0A8S9MSY4"/>
<reference evidence="2" key="1">
    <citation type="submission" date="2019-12" db="EMBL/GenBank/DDBJ databases">
        <title>Genome sequencing and annotation of Brassica cretica.</title>
        <authorList>
            <person name="Studholme D.J."/>
            <person name="Sarris P."/>
        </authorList>
    </citation>
    <scope>NUCLEOTIDE SEQUENCE</scope>
    <source>
        <strain evidence="2">PFS-109/04</strain>
        <tissue evidence="2">Leaf</tissue>
    </source>
</reference>
<accession>A0A8S9MSY4</accession>
<comment type="caution">
    <text evidence="2">The sequence shown here is derived from an EMBL/GenBank/DDBJ whole genome shotgun (WGS) entry which is preliminary data.</text>
</comment>
<evidence type="ECO:0000256" key="1">
    <source>
        <dbReference type="SAM" id="MobiDB-lite"/>
    </source>
</evidence>
<proteinExistence type="predicted"/>
<evidence type="ECO:0000313" key="3">
    <source>
        <dbReference type="Proteomes" id="UP000712600"/>
    </source>
</evidence>
<feature type="compositionally biased region" description="Basic and acidic residues" evidence="1">
    <location>
        <begin position="86"/>
        <end position="99"/>
    </location>
</feature>
<protein>
    <submittedName>
        <fullName evidence="2">Uncharacterized protein</fullName>
    </submittedName>
</protein>
<feature type="region of interest" description="Disordered" evidence="1">
    <location>
        <begin position="1"/>
        <end position="23"/>
    </location>
</feature>
<feature type="compositionally biased region" description="Polar residues" evidence="1">
    <location>
        <begin position="1"/>
        <end position="17"/>
    </location>
</feature>
<name>A0A8S9MSY4_BRACR</name>
<sequence length="111" mass="12681">MFTSRNTSTHLHTSQDTTKLRPLIRISPDTLRREPFMLMKTARVNTHAPQALPRVPPIYTNEAKNKSRRSIEAPPWLHSPGSGPPLKDRDETQVARTHDPPMLNGPNRDER</sequence>
<dbReference type="EMBL" id="QGKX02002183">
    <property type="protein sequence ID" value="KAF3485753.1"/>
    <property type="molecule type" value="Genomic_DNA"/>
</dbReference>
<gene>
    <name evidence="2" type="ORF">F2Q69_00054149</name>
</gene>
<organism evidence="2 3">
    <name type="scientific">Brassica cretica</name>
    <name type="common">Mustard</name>
    <dbReference type="NCBI Taxonomy" id="69181"/>
    <lineage>
        <taxon>Eukaryota</taxon>
        <taxon>Viridiplantae</taxon>
        <taxon>Streptophyta</taxon>
        <taxon>Embryophyta</taxon>
        <taxon>Tracheophyta</taxon>
        <taxon>Spermatophyta</taxon>
        <taxon>Magnoliopsida</taxon>
        <taxon>eudicotyledons</taxon>
        <taxon>Gunneridae</taxon>
        <taxon>Pentapetalae</taxon>
        <taxon>rosids</taxon>
        <taxon>malvids</taxon>
        <taxon>Brassicales</taxon>
        <taxon>Brassicaceae</taxon>
        <taxon>Brassiceae</taxon>
        <taxon>Brassica</taxon>
    </lineage>
</organism>
<dbReference type="Proteomes" id="UP000712600">
    <property type="component" value="Unassembled WGS sequence"/>
</dbReference>
<evidence type="ECO:0000313" key="2">
    <source>
        <dbReference type="EMBL" id="KAF3485753.1"/>
    </source>
</evidence>